<dbReference type="AlphaFoldDB" id="A0A3D8S1M7"/>
<keyword evidence="1" id="KW-0732">Signal</keyword>
<evidence type="ECO:0000313" key="3">
    <source>
        <dbReference type="Proteomes" id="UP000256645"/>
    </source>
</evidence>
<gene>
    <name evidence="2" type="ORF">BP6252_04837</name>
</gene>
<keyword evidence="3" id="KW-1185">Reference proteome</keyword>
<organism evidence="2 3">
    <name type="scientific">Coleophoma cylindrospora</name>
    <dbReference type="NCBI Taxonomy" id="1849047"/>
    <lineage>
        <taxon>Eukaryota</taxon>
        <taxon>Fungi</taxon>
        <taxon>Dikarya</taxon>
        <taxon>Ascomycota</taxon>
        <taxon>Pezizomycotina</taxon>
        <taxon>Leotiomycetes</taxon>
        <taxon>Helotiales</taxon>
        <taxon>Dermateaceae</taxon>
        <taxon>Coleophoma</taxon>
    </lineage>
</organism>
<reference evidence="2 3" key="1">
    <citation type="journal article" date="2018" name="IMA Fungus">
        <title>IMA Genome-F 9: Draft genome sequence of Annulohypoxylon stygium, Aspergillus mulundensis, Berkeleyomyces basicola (syn. Thielaviopsis basicola), Ceratocystis smalleyi, two Cercospora beticola strains, Coleophoma cylindrospora, Fusarium fracticaudum, Phialophora cf. hyalina, and Morchella septimelata.</title>
        <authorList>
            <person name="Wingfield B.D."/>
            <person name="Bills G.F."/>
            <person name="Dong Y."/>
            <person name="Huang W."/>
            <person name="Nel W.J."/>
            <person name="Swalarsk-Parry B.S."/>
            <person name="Vaghefi N."/>
            <person name="Wilken P.M."/>
            <person name="An Z."/>
            <person name="de Beer Z.W."/>
            <person name="De Vos L."/>
            <person name="Chen L."/>
            <person name="Duong T.A."/>
            <person name="Gao Y."/>
            <person name="Hammerbacher A."/>
            <person name="Kikkert J.R."/>
            <person name="Li Y."/>
            <person name="Li H."/>
            <person name="Li K."/>
            <person name="Li Q."/>
            <person name="Liu X."/>
            <person name="Ma X."/>
            <person name="Naidoo K."/>
            <person name="Pethybridge S.J."/>
            <person name="Sun J."/>
            <person name="Steenkamp E.T."/>
            <person name="van der Nest M.A."/>
            <person name="van Wyk S."/>
            <person name="Wingfield M.J."/>
            <person name="Xiong C."/>
            <person name="Yue Q."/>
            <person name="Zhang X."/>
        </authorList>
    </citation>
    <scope>NUCLEOTIDE SEQUENCE [LARGE SCALE GENOMIC DNA]</scope>
    <source>
        <strain evidence="2 3">BP6252</strain>
    </source>
</reference>
<feature type="chain" id="PRO_5017780246" evidence="1">
    <location>
        <begin position="22"/>
        <end position="159"/>
    </location>
</feature>
<name>A0A3D8S1M7_9HELO</name>
<dbReference type="Proteomes" id="UP000256645">
    <property type="component" value="Unassembled WGS sequence"/>
</dbReference>
<evidence type="ECO:0000313" key="2">
    <source>
        <dbReference type="EMBL" id="RDW80199.1"/>
    </source>
</evidence>
<sequence>MAIRAKVVLAAQLAVTTTADAYMTTMSTKIQTDRQMARLRLAIEIIQGKPAALKIFKLAMLDGPINLRAWIVLDFKDHVNAHCIYALGRVPPVNLDPLKYIQRFCIDAEMFQAKIAQAEVKNCTQGRKFIIEKNGPKTIKALVLPSDWVAAFQEKRASV</sequence>
<protein>
    <submittedName>
        <fullName evidence="2">Uncharacterized protein</fullName>
    </submittedName>
</protein>
<evidence type="ECO:0000256" key="1">
    <source>
        <dbReference type="SAM" id="SignalP"/>
    </source>
</evidence>
<feature type="signal peptide" evidence="1">
    <location>
        <begin position="1"/>
        <end position="21"/>
    </location>
</feature>
<comment type="caution">
    <text evidence="2">The sequence shown here is derived from an EMBL/GenBank/DDBJ whole genome shotgun (WGS) entry which is preliminary data.</text>
</comment>
<proteinExistence type="predicted"/>
<accession>A0A3D8S1M7</accession>
<dbReference type="EMBL" id="PDLM01000004">
    <property type="protein sequence ID" value="RDW80199.1"/>
    <property type="molecule type" value="Genomic_DNA"/>
</dbReference>